<evidence type="ECO:0000313" key="2">
    <source>
        <dbReference type="EMBL" id="UOQ84386.1"/>
    </source>
</evidence>
<feature type="transmembrane region" description="Helical" evidence="1">
    <location>
        <begin position="9"/>
        <end position="27"/>
    </location>
</feature>
<gene>
    <name evidence="2" type="ORF">MUN87_17075</name>
</gene>
<keyword evidence="3" id="KW-1185">Reference proteome</keyword>
<feature type="transmembrane region" description="Helical" evidence="1">
    <location>
        <begin position="79"/>
        <end position="100"/>
    </location>
</feature>
<organism evidence="2 3">
    <name type="scientific">Gracilibacillus salinarum</name>
    <dbReference type="NCBI Taxonomy" id="2932255"/>
    <lineage>
        <taxon>Bacteria</taxon>
        <taxon>Bacillati</taxon>
        <taxon>Bacillota</taxon>
        <taxon>Bacilli</taxon>
        <taxon>Bacillales</taxon>
        <taxon>Bacillaceae</taxon>
        <taxon>Gracilibacillus</taxon>
    </lineage>
</organism>
<accession>A0ABY4GJ54</accession>
<protein>
    <recommendedName>
        <fullName evidence="4">DUF4134 domain-containing protein</fullName>
    </recommendedName>
</protein>
<reference evidence="2 3" key="1">
    <citation type="submission" date="2022-04" db="EMBL/GenBank/DDBJ databases">
        <title>Gracilibacillus sp. isolated from saltern.</title>
        <authorList>
            <person name="Won M."/>
            <person name="Lee C.-M."/>
            <person name="Woen H.-Y."/>
            <person name="Kwon S.-W."/>
        </authorList>
    </citation>
    <scope>NUCLEOTIDE SEQUENCE [LARGE SCALE GENOMIC DNA]</scope>
    <source>
        <strain evidence="2 3">SSPM10-3</strain>
    </source>
</reference>
<name>A0ABY4GJ54_9BACI</name>
<keyword evidence="1" id="KW-0472">Membrane</keyword>
<dbReference type="EMBL" id="CP095071">
    <property type="protein sequence ID" value="UOQ84386.1"/>
    <property type="molecule type" value="Genomic_DNA"/>
</dbReference>
<dbReference type="RefSeq" id="WP_244742056.1">
    <property type="nucleotide sequence ID" value="NZ_CP095071.1"/>
</dbReference>
<proteinExistence type="predicted"/>
<keyword evidence="1" id="KW-1133">Transmembrane helix</keyword>
<feature type="transmembrane region" description="Helical" evidence="1">
    <location>
        <begin position="47"/>
        <end position="67"/>
    </location>
</feature>
<dbReference type="Proteomes" id="UP000831537">
    <property type="component" value="Chromosome"/>
</dbReference>
<evidence type="ECO:0000313" key="3">
    <source>
        <dbReference type="Proteomes" id="UP000831537"/>
    </source>
</evidence>
<evidence type="ECO:0008006" key="4">
    <source>
        <dbReference type="Google" id="ProtNLM"/>
    </source>
</evidence>
<keyword evidence="1" id="KW-0812">Transmembrane</keyword>
<sequence length="102" mass="11683">MESKLKKSGFYGFLLGVALAILFVDYKEVTQVHNGASITTYKPVVEYVISILRLGVIGAFIGLFTGWQRYERKTEKTQGSHYLLVFFSVFIVSIIFMTIFNW</sequence>
<evidence type="ECO:0000256" key="1">
    <source>
        <dbReference type="SAM" id="Phobius"/>
    </source>
</evidence>